<evidence type="ECO:0000256" key="1">
    <source>
        <dbReference type="SAM" id="SignalP"/>
    </source>
</evidence>
<proteinExistence type="predicted"/>
<keyword evidence="3" id="KW-1185">Reference proteome</keyword>
<protein>
    <submittedName>
        <fullName evidence="2">Uncharacterized protein</fullName>
    </submittedName>
</protein>
<feature type="chain" id="PRO_5035164053" evidence="1">
    <location>
        <begin position="23"/>
        <end position="201"/>
    </location>
</feature>
<sequence length="201" mass="22093">MSLTMVSQPITLMMIMTVMVDCARRDQDGFENFKHREGRWRADGWRADGWRADGWRADGWRADGWRADGWRADGWRADGWKGDLSSLDVPSIPLDHSTGTKLPRGPLKLTGVSGKAEGRDSWTSLDSQRHWIFAVIQEAISTVGYGEGTAEMVEFHLAEENGLSGGDCSKLYPLCPVSLAGLLHDCLSYLHGGLVSAGGQV</sequence>
<accession>A0A8J5MQQ0</accession>
<dbReference type="Proteomes" id="UP000747542">
    <property type="component" value="Unassembled WGS sequence"/>
</dbReference>
<evidence type="ECO:0000313" key="3">
    <source>
        <dbReference type="Proteomes" id="UP000747542"/>
    </source>
</evidence>
<evidence type="ECO:0000313" key="2">
    <source>
        <dbReference type="EMBL" id="KAG7160265.1"/>
    </source>
</evidence>
<feature type="signal peptide" evidence="1">
    <location>
        <begin position="1"/>
        <end position="22"/>
    </location>
</feature>
<keyword evidence="1" id="KW-0732">Signal</keyword>
<gene>
    <name evidence="2" type="ORF">Hamer_G021641</name>
</gene>
<dbReference type="EMBL" id="JAHLQT010031456">
    <property type="protein sequence ID" value="KAG7160265.1"/>
    <property type="molecule type" value="Genomic_DNA"/>
</dbReference>
<dbReference type="AlphaFoldDB" id="A0A8J5MQQ0"/>
<name>A0A8J5MQQ0_HOMAM</name>
<organism evidence="2 3">
    <name type="scientific">Homarus americanus</name>
    <name type="common">American lobster</name>
    <dbReference type="NCBI Taxonomy" id="6706"/>
    <lineage>
        <taxon>Eukaryota</taxon>
        <taxon>Metazoa</taxon>
        <taxon>Ecdysozoa</taxon>
        <taxon>Arthropoda</taxon>
        <taxon>Crustacea</taxon>
        <taxon>Multicrustacea</taxon>
        <taxon>Malacostraca</taxon>
        <taxon>Eumalacostraca</taxon>
        <taxon>Eucarida</taxon>
        <taxon>Decapoda</taxon>
        <taxon>Pleocyemata</taxon>
        <taxon>Astacidea</taxon>
        <taxon>Nephropoidea</taxon>
        <taxon>Nephropidae</taxon>
        <taxon>Homarus</taxon>
    </lineage>
</organism>
<comment type="caution">
    <text evidence="2">The sequence shown here is derived from an EMBL/GenBank/DDBJ whole genome shotgun (WGS) entry which is preliminary data.</text>
</comment>
<reference evidence="2" key="1">
    <citation type="journal article" date="2021" name="Sci. Adv.">
        <title>The American lobster genome reveals insights on longevity, neural, and immune adaptations.</title>
        <authorList>
            <person name="Polinski J.M."/>
            <person name="Zimin A.V."/>
            <person name="Clark K.F."/>
            <person name="Kohn A.B."/>
            <person name="Sadowski N."/>
            <person name="Timp W."/>
            <person name="Ptitsyn A."/>
            <person name="Khanna P."/>
            <person name="Romanova D.Y."/>
            <person name="Williams P."/>
            <person name="Greenwood S.J."/>
            <person name="Moroz L.L."/>
            <person name="Walt D.R."/>
            <person name="Bodnar A.G."/>
        </authorList>
    </citation>
    <scope>NUCLEOTIDE SEQUENCE</scope>
    <source>
        <strain evidence="2">GMGI-L3</strain>
    </source>
</reference>